<dbReference type="PROSITE" id="PS50943">
    <property type="entry name" value="HTH_CROC1"/>
    <property type="match status" value="1"/>
</dbReference>
<reference evidence="2 3" key="1">
    <citation type="journal article" date="2013" name="Genome Announc.">
        <title>Draft Genome Sequence of the Cellulolytic, Mesophilic, Anaerobic Bacterium Clostridium termitidis Strain CT1112 (DSM 5398).</title>
        <authorList>
            <person name="Lal S."/>
            <person name="Ramachandran U."/>
            <person name="Zhang X."/>
            <person name="Munir R."/>
            <person name="Sparling R."/>
            <person name="Levin D.B."/>
        </authorList>
    </citation>
    <scope>NUCLEOTIDE SEQUENCE [LARGE SCALE GENOMIC DNA]</scope>
    <source>
        <strain evidence="2 3">CT1112</strain>
    </source>
</reference>
<dbReference type="SMART" id="SM00530">
    <property type="entry name" value="HTH_XRE"/>
    <property type="match status" value="1"/>
</dbReference>
<protein>
    <submittedName>
        <fullName evidence="2">Helix-turn-helix protein</fullName>
    </submittedName>
</protein>
<organism evidence="2 3">
    <name type="scientific">Ruminiclostridium cellobioparum subsp. termitidis CT1112</name>
    <dbReference type="NCBI Taxonomy" id="1195236"/>
    <lineage>
        <taxon>Bacteria</taxon>
        <taxon>Bacillati</taxon>
        <taxon>Bacillota</taxon>
        <taxon>Clostridia</taxon>
        <taxon>Eubacteriales</taxon>
        <taxon>Oscillospiraceae</taxon>
        <taxon>Ruminiclostridium</taxon>
    </lineage>
</organism>
<feature type="domain" description="HTH cro/C1-type" evidence="1">
    <location>
        <begin position="6"/>
        <end position="58"/>
    </location>
</feature>
<comment type="caution">
    <text evidence="2">The sequence shown here is derived from an EMBL/GenBank/DDBJ whole genome shotgun (WGS) entry which is preliminary data.</text>
</comment>
<dbReference type="SUPFAM" id="SSF47413">
    <property type="entry name" value="lambda repressor-like DNA-binding domains"/>
    <property type="match status" value="1"/>
</dbReference>
<dbReference type="EMBL" id="AORV01000028">
    <property type="protein sequence ID" value="EMS72268.1"/>
    <property type="molecule type" value="Genomic_DNA"/>
</dbReference>
<evidence type="ECO:0000259" key="1">
    <source>
        <dbReference type="PROSITE" id="PS50943"/>
    </source>
</evidence>
<dbReference type="STRING" id="1195236.CTER_1707"/>
<keyword evidence="3" id="KW-1185">Reference proteome</keyword>
<dbReference type="InterPro" id="IPR010982">
    <property type="entry name" value="Lambda_DNA-bd_dom_sf"/>
</dbReference>
<dbReference type="Proteomes" id="UP000014155">
    <property type="component" value="Unassembled WGS sequence"/>
</dbReference>
<proteinExistence type="predicted"/>
<dbReference type="Pfam" id="PF01381">
    <property type="entry name" value="HTH_3"/>
    <property type="match status" value="1"/>
</dbReference>
<dbReference type="InterPro" id="IPR001387">
    <property type="entry name" value="Cro/C1-type_HTH"/>
</dbReference>
<evidence type="ECO:0000313" key="2">
    <source>
        <dbReference type="EMBL" id="EMS72268.1"/>
    </source>
</evidence>
<dbReference type="Gene3D" id="1.10.260.40">
    <property type="entry name" value="lambda repressor-like DNA-binding domains"/>
    <property type="match status" value="1"/>
</dbReference>
<dbReference type="AlphaFoldDB" id="S0FUQ8"/>
<dbReference type="CDD" id="cd00093">
    <property type="entry name" value="HTH_XRE"/>
    <property type="match status" value="1"/>
</dbReference>
<evidence type="ECO:0000313" key="3">
    <source>
        <dbReference type="Proteomes" id="UP000014155"/>
    </source>
</evidence>
<name>S0FUQ8_RUMCE</name>
<dbReference type="GO" id="GO:0003677">
    <property type="term" value="F:DNA binding"/>
    <property type="evidence" value="ECO:0007669"/>
    <property type="project" value="InterPro"/>
</dbReference>
<dbReference type="RefSeq" id="WP_004625260.1">
    <property type="nucleotide sequence ID" value="NZ_AORV01000028.1"/>
</dbReference>
<sequence length="60" mass="6992">MNLLMIKELRKKNKLSLRKLAELSYSYLNLLEAGKRCNSTYQTLEKIASALKVETKKIFD</sequence>
<accession>S0FUQ8</accession>
<gene>
    <name evidence="2" type="ORF">CTER_1707</name>
</gene>